<evidence type="ECO:0000313" key="7">
    <source>
        <dbReference type="Proteomes" id="UP000183810"/>
    </source>
</evidence>
<dbReference type="InterPro" id="IPR051011">
    <property type="entry name" value="Metal_resp_trans_reg"/>
</dbReference>
<dbReference type="CDD" id="cd00090">
    <property type="entry name" value="HTH_ARSR"/>
    <property type="match status" value="1"/>
</dbReference>
<organism evidence="6 7">
    <name type="scientific">Nocardia mangyaensis</name>
    <dbReference type="NCBI Taxonomy" id="2213200"/>
    <lineage>
        <taxon>Bacteria</taxon>
        <taxon>Bacillati</taxon>
        <taxon>Actinomycetota</taxon>
        <taxon>Actinomycetes</taxon>
        <taxon>Mycobacteriales</taxon>
        <taxon>Nocardiaceae</taxon>
        <taxon>Nocardia</taxon>
    </lineage>
</organism>
<dbReference type="SUPFAM" id="SSF46785">
    <property type="entry name" value="Winged helix' DNA-binding domain"/>
    <property type="match status" value="1"/>
</dbReference>
<sequence>MNADGRLPLDEDQVGLVVEVFRMLADPTRVQVLWALADEELSVNELANRVGKPGPSVSQHLAKLRMARLVRTRREGTTIYYSLDNDHVRRLVVDAVHNAEHAGPGVPAHHRGPDAEPPHNRPSSPR</sequence>
<proteinExistence type="predicted"/>
<evidence type="ECO:0000256" key="3">
    <source>
        <dbReference type="ARBA" id="ARBA00023163"/>
    </source>
</evidence>
<dbReference type="InterPro" id="IPR036390">
    <property type="entry name" value="WH_DNA-bd_sf"/>
</dbReference>
<dbReference type="Pfam" id="PF01022">
    <property type="entry name" value="HTH_5"/>
    <property type="match status" value="1"/>
</dbReference>
<name>A0A1J0VMF7_9NOCA</name>
<dbReference type="InterPro" id="IPR011991">
    <property type="entry name" value="ArsR-like_HTH"/>
</dbReference>
<evidence type="ECO:0000256" key="2">
    <source>
        <dbReference type="ARBA" id="ARBA00023125"/>
    </source>
</evidence>
<accession>A0A1J0VMF7</accession>
<evidence type="ECO:0000256" key="4">
    <source>
        <dbReference type="SAM" id="MobiDB-lite"/>
    </source>
</evidence>
<dbReference type="SMART" id="SM00418">
    <property type="entry name" value="HTH_ARSR"/>
    <property type="match status" value="1"/>
</dbReference>
<dbReference type="PROSITE" id="PS50987">
    <property type="entry name" value="HTH_ARSR_2"/>
    <property type="match status" value="1"/>
</dbReference>
<keyword evidence="1" id="KW-0805">Transcription regulation</keyword>
<protein>
    <submittedName>
        <fullName evidence="6">Transcriptional regulator</fullName>
    </submittedName>
</protein>
<dbReference type="Gene3D" id="1.10.10.10">
    <property type="entry name" value="Winged helix-like DNA-binding domain superfamily/Winged helix DNA-binding domain"/>
    <property type="match status" value="1"/>
</dbReference>
<dbReference type="EMBL" id="CP018082">
    <property type="protein sequence ID" value="APE33197.1"/>
    <property type="molecule type" value="Genomic_DNA"/>
</dbReference>
<dbReference type="OrthoDB" id="9810923at2"/>
<dbReference type="KEGG" id="nsl:BOX37_03570"/>
<dbReference type="GO" id="GO:0003700">
    <property type="term" value="F:DNA-binding transcription factor activity"/>
    <property type="evidence" value="ECO:0007669"/>
    <property type="project" value="InterPro"/>
</dbReference>
<gene>
    <name evidence="6" type="ORF">BOX37_03570</name>
</gene>
<reference evidence="6" key="1">
    <citation type="submission" date="2016-11" db="EMBL/GenBank/DDBJ databases">
        <authorList>
            <person name="Jaros S."/>
            <person name="Januszkiewicz K."/>
            <person name="Wedrychowicz H."/>
        </authorList>
    </citation>
    <scope>NUCLEOTIDE SEQUENCE [LARGE SCALE GENOMIC DNA]</scope>
    <source>
        <strain evidence="6">Y48</strain>
    </source>
</reference>
<dbReference type="GO" id="GO:0003677">
    <property type="term" value="F:DNA binding"/>
    <property type="evidence" value="ECO:0007669"/>
    <property type="project" value="UniProtKB-KW"/>
</dbReference>
<feature type="domain" description="HTH arsR-type" evidence="5">
    <location>
        <begin position="9"/>
        <end position="103"/>
    </location>
</feature>
<dbReference type="NCBIfam" id="NF033788">
    <property type="entry name" value="HTH_metalloreg"/>
    <property type="match status" value="1"/>
</dbReference>
<keyword evidence="2" id="KW-0238">DNA-binding</keyword>
<dbReference type="RefSeq" id="WP_071926393.1">
    <property type="nucleotide sequence ID" value="NZ_CP018082.1"/>
</dbReference>
<dbReference type="PANTHER" id="PTHR43132">
    <property type="entry name" value="ARSENICAL RESISTANCE OPERON REPRESSOR ARSR-RELATED"/>
    <property type="match status" value="1"/>
</dbReference>
<dbReference type="Proteomes" id="UP000183810">
    <property type="component" value="Chromosome"/>
</dbReference>
<dbReference type="AlphaFoldDB" id="A0A1J0VMF7"/>
<evidence type="ECO:0000313" key="6">
    <source>
        <dbReference type="EMBL" id="APE33197.1"/>
    </source>
</evidence>
<feature type="region of interest" description="Disordered" evidence="4">
    <location>
        <begin position="98"/>
        <end position="126"/>
    </location>
</feature>
<keyword evidence="3" id="KW-0804">Transcription</keyword>
<dbReference type="PANTHER" id="PTHR43132:SF8">
    <property type="entry name" value="HTH-TYPE TRANSCRIPTIONAL REGULATOR KMTR"/>
    <property type="match status" value="1"/>
</dbReference>
<dbReference type="InterPro" id="IPR001845">
    <property type="entry name" value="HTH_ArsR_DNA-bd_dom"/>
</dbReference>
<evidence type="ECO:0000256" key="1">
    <source>
        <dbReference type="ARBA" id="ARBA00023015"/>
    </source>
</evidence>
<dbReference type="InterPro" id="IPR036388">
    <property type="entry name" value="WH-like_DNA-bd_sf"/>
</dbReference>
<dbReference type="PRINTS" id="PR00778">
    <property type="entry name" value="HTHARSR"/>
</dbReference>
<keyword evidence="7" id="KW-1185">Reference proteome</keyword>
<evidence type="ECO:0000259" key="5">
    <source>
        <dbReference type="PROSITE" id="PS50987"/>
    </source>
</evidence>